<evidence type="ECO:0000313" key="2">
    <source>
        <dbReference type="Proteomes" id="UP000002035"/>
    </source>
</evidence>
<evidence type="ECO:0000313" key="1">
    <source>
        <dbReference type="EMBL" id="EEQ35484.1"/>
    </source>
</evidence>
<dbReference type="EMBL" id="DS995708">
    <property type="protein sequence ID" value="EEQ35484.1"/>
    <property type="molecule type" value="Genomic_DNA"/>
</dbReference>
<keyword evidence="2" id="KW-1185">Reference proteome</keyword>
<dbReference type="GeneID" id="9227563"/>
<name>C5G031_ARTOC</name>
<dbReference type="InterPro" id="IPR044924">
    <property type="entry name" value="HAD-SF_hydro_IA_REG-2-like_cap"/>
</dbReference>
<reference evidence="2" key="1">
    <citation type="journal article" date="2012" name="MBio">
        <title>Comparative genome analysis of Trichophyton rubrum and related dermatophytes reveals candidate genes involved in infection.</title>
        <authorList>
            <person name="Martinez D.A."/>
            <person name="Oliver B.G."/>
            <person name="Graeser Y."/>
            <person name="Goldberg J.M."/>
            <person name="Li W."/>
            <person name="Martinez-Rossi N.M."/>
            <person name="Monod M."/>
            <person name="Shelest E."/>
            <person name="Barton R.C."/>
            <person name="Birch E."/>
            <person name="Brakhage A.A."/>
            <person name="Chen Z."/>
            <person name="Gurr S.J."/>
            <person name="Heiman D."/>
            <person name="Heitman J."/>
            <person name="Kosti I."/>
            <person name="Rossi A."/>
            <person name="Saif S."/>
            <person name="Samalova M."/>
            <person name="Saunders C.W."/>
            <person name="Shea T."/>
            <person name="Summerbell R.C."/>
            <person name="Xu J."/>
            <person name="Young S."/>
            <person name="Zeng Q."/>
            <person name="Birren B.W."/>
            <person name="Cuomo C.A."/>
            <person name="White T.C."/>
        </authorList>
    </citation>
    <scope>NUCLEOTIDE SEQUENCE [LARGE SCALE GENOMIC DNA]</scope>
    <source>
        <strain evidence="2">ATCC MYA-4605 / CBS 113480</strain>
    </source>
</reference>
<organism evidence="1 2">
    <name type="scientific">Arthroderma otae (strain ATCC MYA-4605 / CBS 113480)</name>
    <name type="common">Microsporum canis</name>
    <dbReference type="NCBI Taxonomy" id="554155"/>
    <lineage>
        <taxon>Eukaryota</taxon>
        <taxon>Fungi</taxon>
        <taxon>Dikarya</taxon>
        <taxon>Ascomycota</taxon>
        <taxon>Pezizomycotina</taxon>
        <taxon>Eurotiomycetes</taxon>
        <taxon>Eurotiomycetidae</taxon>
        <taxon>Onygenales</taxon>
        <taxon>Arthrodermataceae</taxon>
        <taxon>Microsporum</taxon>
    </lineage>
</organism>
<dbReference type="eggNOG" id="KOG3085">
    <property type="taxonomic scope" value="Eukaryota"/>
</dbReference>
<protein>
    <recommendedName>
        <fullName evidence="3">Haloacid dehalogenase-like hydrolase</fullName>
    </recommendedName>
</protein>
<dbReference type="OMA" id="WWRQLIA"/>
<dbReference type="SUPFAM" id="SSF56784">
    <property type="entry name" value="HAD-like"/>
    <property type="match status" value="1"/>
</dbReference>
<accession>C5G031</accession>
<evidence type="ECO:0008006" key="3">
    <source>
        <dbReference type="Google" id="ProtNLM"/>
    </source>
</evidence>
<proteinExistence type="predicted"/>
<dbReference type="RefSeq" id="XP_002843220.1">
    <property type="nucleotide sequence ID" value="XM_002843174.1"/>
</dbReference>
<dbReference type="InterPro" id="IPR036412">
    <property type="entry name" value="HAD-like_sf"/>
</dbReference>
<dbReference type="Gene3D" id="1.10.150.720">
    <property type="entry name" value="Haloacid dehalogenase-like hydrolase"/>
    <property type="match status" value="1"/>
</dbReference>
<gene>
    <name evidence="1" type="ORF">MCYG_08303</name>
</gene>
<sequence length="327" mass="36545">MPALRPHPRSILLTLDAFNTIFHPRQHVALQYTQVAKATGFISPSVSPETVQAAFKVAYKRESASRPNYGRNTPGFGGPREWWANIIRDCFAQVHMEERRRENTLETGVVREVPDSLVTELLQRFESKEGYALFDDVEEFFGRLKACKRELQEKKKAGCIESSGIENIIVGVISNSDDRVSSVLNSLGLSVGNAWADNGELLLRAASSAPTTNAAEAELNDIDFIVTSYEAGEEKPHHHIFDIAKTRAKEHLLATDPSYELNDDWRCIHIGDDYGHDYKGATNAGWEGFLLLRDGMDYLSGTNHQAIDGDVKSLQSLNELYSYLGLR</sequence>
<dbReference type="STRING" id="554155.C5G031"/>
<dbReference type="PANTHER" id="PTHR46191:SF2">
    <property type="entry name" value="HALOACID DEHALOGENASE-LIKE HYDROLASE DOMAIN-CONTAINING PROTEIN 3"/>
    <property type="match status" value="1"/>
</dbReference>
<dbReference type="HOGENOM" id="CLU_045011_8_0_1"/>
<dbReference type="InterPro" id="IPR023214">
    <property type="entry name" value="HAD_sf"/>
</dbReference>
<dbReference type="OrthoDB" id="444127at2759"/>
<dbReference type="VEuPathDB" id="FungiDB:MCYG_08303"/>
<dbReference type="PANTHER" id="PTHR46191">
    <property type="match status" value="1"/>
</dbReference>
<dbReference type="InterPro" id="IPR051828">
    <property type="entry name" value="HAD-like_hydrolase_domain"/>
</dbReference>
<dbReference type="GO" id="GO:0005634">
    <property type="term" value="C:nucleus"/>
    <property type="evidence" value="ECO:0007669"/>
    <property type="project" value="TreeGrafter"/>
</dbReference>
<dbReference type="Proteomes" id="UP000002035">
    <property type="component" value="Unassembled WGS sequence"/>
</dbReference>
<dbReference type="Gene3D" id="3.40.50.1000">
    <property type="entry name" value="HAD superfamily/HAD-like"/>
    <property type="match status" value="1"/>
</dbReference>
<dbReference type="AlphaFoldDB" id="C5G031"/>